<dbReference type="EMBL" id="JAEFCI010002375">
    <property type="protein sequence ID" value="KAG5462276.1"/>
    <property type="molecule type" value="Genomic_DNA"/>
</dbReference>
<dbReference type="Proteomes" id="UP000673691">
    <property type="component" value="Unassembled WGS sequence"/>
</dbReference>
<reference evidence="1 2" key="1">
    <citation type="journal article" name="Sci. Rep.">
        <title>Genome-scale phylogenetic analyses confirm Olpidium as the closest living zoosporic fungus to the non-flagellated, terrestrial fungi.</title>
        <authorList>
            <person name="Chang Y."/>
            <person name="Rochon D."/>
            <person name="Sekimoto S."/>
            <person name="Wang Y."/>
            <person name="Chovatia M."/>
            <person name="Sandor L."/>
            <person name="Salamov A."/>
            <person name="Grigoriev I.V."/>
            <person name="Stajich J.E."/>
            <person name="Spatafora J.W."/>
        </authorList>
    </citation>
    <scope>NUCLEOTIDE SEQUENCE [LARGE SCALE GENOMIC DNA]</scope>
    <source>
        <strain evidence="1">S191</strain>
    </source>
</reference>
<sequence>RRARYDALVPLLLVDETDVVEHVVPPPVAQALDVLKRHDGVADVRIPLAVPDWVIDHDSVHRRVVVGPIQLGLERLPGDLAEGEVHAGLRARLRRPFGVLGRRRVFVGQEPDELRVDSLGFELLDFQLELLPFCGGGRAK</sequence>
<protein>
    <submittedName>
        <fullName evidence="1">Uncharacterized protein</fullName>
    </submittedName>
</protein>
<name>A0A8H8DL20_9FUNG</name>
<accession>A0A8H8DL20</accession>
<gene>
    <name evidence="1" type="ORF">BJ554DRAFT_5420</name>
</gene>
<evidence type="ECO:0000313" key="1">
    <source>
        <dbReference type="EMBL" id="KAG5462276.1"/>
    </source>
</evidence>
<dbReference type="AlphaFoldDB" id="A0A8H8DL20"/>
<evidence type="ECO:0000313" key="2">
    <source>
        <dbReference type="Proteomes" id="UP000673691"/>
    </source>
</evidence>
<proteinExistence type="predicted"/>
<comment type="caution">
    <text evidence="1">The sequence shown here is derived from an EMBL/GenBank/DDBJ whole genome shotgun (WGS) entry which is preliminary data.</text>
</comment>
<organism evidence="1 2">
    <name type="scientific">Olpidium bornovanus</name>
    <dbReference type="NCBI Taxonomy" id="278681"/>
    <lineage>
        <taxon>Eukaryota</taxon>
        <taxon>Fungi</taxon>
        <taxon>Fungi incertae sedis</taxon>
        <taxon>Olpidiomycota</taxon>
        <taxon>Olpidiomycotina</taxon>
        <taxon>Olpidiomycetes</taxon>
        <taxon>Olpidiales</taxon>
        <taxon>Olpidiaceae</taxon>
        <taxon>Olpidium</taxon>
    </lineage>
</organism>
<feature type="non-terminal residue" evidence="1">
    <location>
        <position position="1"/>
    </location>
</feature>
<keyword evidence="2" id="KW-1185">Reference proteome</keyword>